<dbReference type="HOGENOM" id="CLU_038153_1_0_9"/>
<feature type="domain" description="Transposase IS801/IS1294" evidence="1">
    <location>
        <begin position="138"/>
        <end position="324"/>
    </location>
</feature>
<keyword evidence="4" id="KW-1185">Reference proteome</keyword>
<accession>W0E5T7</accession>
<evidence type="ECO:0000259" key="2">
    <source>
        <dbReference type="Pfam" id="PF14319"/>
    </source>
</evidence>
<dbReference type="Pfam" id="PF04986">
    <property type="entry name" value="Y2_Tnp"/>
    <property type="match status" value="1"/>
</dbReference>
<feature type="domain" description="Transposase zinc-binding" evidence="2">
    <location>
        <begin position="7"/>
        <end position="96"/>
    </location>
</feature>
<dbReference type="RefSeq" id="WP_006715296.1">
    <property type="nucleotide sequence ID" value="NZ_CP007032.1"/>
</dbReference>
<protein>
    <submittedName>
        <fullName evidence="3">Transposase</fullName>
    </submittedName>
</protein>
<reference evidence="3 4" key="1">
    <citation type="submission" date="2013-12" db="EMBL/GenBank/DDBJ databases">
        <authorList>
            <consortium name="DOE Joint Genome Institute"/>
            <person name="Smidt H."/>
            <person name="Huntemann M."/>
            <person name="Han J."/>
            <person name="Chen A."/>
            <person name="Kyrpides N."/>
            <person name="Mavromatis K."/>
            <person name="Markowitz V."/>
            <person name="Palaniappan K."/>
            <person name="Ivanova N."/>
            <person name="Schaumberg A."/>
            <person name="Pati A."/>
            <person name="Liolios K."/>
            <person name="Nordberg H.P."/>
            <person name="Cantor M.N."/>
            <person name="Hua S.X."/>
            <person name="Woyke T."/>
        </authorList>
    </citation>
    <scope>NUCLEOTIDE SEQUENCE [LARGE SCALE GENOMIC DNA]</scope>
    <source>
        <strain evidence="4">DSM 15288</strain>
    </source>
</reference>
<gene>
    <name evidence="3" type="ORF">DESME_03400</name>
</gene>
<proteinExistence type="predicted"/>
<evidence type="ECO:0000313" key="4">
    <source>
        <dbReference type="Proteomes" id="UP000010847"/>
    </source>
</evidence>
<sequence>MTEVADIFREFGPKYRKAHKLTQHTHKVMNAIERCRTSAMGGHVEECDTCGHIKISYNSCRNRHCPKCQGLAREKWLLARERDLLPVGYFHIVFTVPNDLNAFALRNQKEIYTLLFKASSETLMELGKDSKYLGAEIGHISILHTWGQNLMDHPHVHCIVPAGGLSLDGERWIHSRKNFFIPIKVISRVYRGKFMAYFKEACQKGKIKFEGELQRFVNTEELKVLVNALYQKEWIVYCKEPFSNPMKVMEYLGRYTHRVAISNERIIGIKKGRVSFKWKDYADQNKHKTMELEGEEFIRRFLLHVLPLKFVKIRHYGILSNRSRNIKLTRCQDIFEIKKEKRAETKHTWEELLLQIKGIDVRSCPICHKGKMIKKELILPKAYSPPTKSIA</sequence>
<dbReference type="KEGG" id="dmt:DESME_03400"/>
<dbReference type="EMBL" id="CP007032">
    <property type="protein sequence ID" value="AHF06205.1"/>
    <property type="molecule type" value="Genomic_DNA"/>
</dbReference>
<dbReference type="AlphaFoldDB" id="W0E5T7"/>
<name>W0E5T7_9FIRM</name>
<dbReference type="InterPro" id="IPR026889">
    <property type="entry name" value="Zn_Tnp"/>
</dbReference>
<dbReference type="PANTHER" id="PTHR37023">
    <property type="entry name" value="TRANSPOSASE"/>
    <property type="match status" value="1"/>
</dbReference>
<organism evidence="3 4">
    <name type="scientific">Desulfitobacterium metallireducens DSM 15288</name>
    <dbReference type="NCBI Taxonomy" id="871968"/>
    <lineage>
        <taxon>Bacteria</taxon>
        <taxon>Bacillati</taxon>
        <taxon>Bacillota</taxon>
        <taxon>Clostridia</taxon>
        <taxon>Eubacteriales</taxon>
        <taxon>Desulfitobacteriaceae</taxon>
        <taxon>Desulfitobacterium</taxon>
    </lineage>
</organism>
<dbReference type="GO" id="GO:0006313">
    <property type="term" value="P:DNA transposition"/>
    <property type="evidence" value="ECO:0007669"/>
    <property type="project" value="InterPro"/>
</dbReference>
<dbReference type="Pfam" id="PF14319">
    <property type="entry name" value="Zn_Tnp_IS91"/>
    <property type="match status" value="1"/>
</dbReference>
<dbReference type="GO" id="GO:0004803">
    <property type="term" value="F:transposase activity"/>
    <property type="evidence" value="ECO:0007669"/>
    <property type="project" value="InterPro"/>
</dbReference>
<evidence type="ECO:0000259" key="1">
    <source>
        <dbReference type="Pfam" id="PF04986"/>
    </source>
</evidence>
<dbReference type="Proteomes" id="UP000010847">
    <property type="component" value="Chromosome"/>
</dbReference>
<dbReference type="NCBIfam" id="NF033538">
    <property type="entry name" value="transpos_IS91"/>
    <property type="match status" value="1"/>
</dbReference>
<dbReference type="InterPro" id="IPR054832">
    <property type="entry name" value="transpos_IS91"/>
</dbReference>
<dbReference type="OrthoDB" id="9791273at2"/>
<dbReference type="PANTHER" id="PTHR37023:SF1">
    <property type="entry name" value="ISSOD25 TRANSPOSASE TNPA_ISSOD25"/>
    <property type="match status" value="1"/>
</dbReference>
<dbReference type="eggNOG" id="COG0517">
    <property type="taxonomic scope" value="Bacteria"/>
</dbReference>
<dbReference type="GO" id="GO:0003677">
    <property type="term" value="F:DNA binding"/>
    <property type="evidence" value="ECO:0007669"/>
    <property type="project" value="InterPro"/>
</dbReference>
<dbReference type="InterPro" id="IPR007069">
    <property type="entry name" value="Transposase_32"/>
</dbReference>
<evidence type="ECO:0000313" key="3">
    <source>
        <dbReference type="EMBL" id="AHF06205.1"/>
    </source>
</evidence>
<dbReference type="STRING" id="871968.DESME_03400"/>